<feature type="binding site" evidence="7 8">
    <location>
        <position position="42"/>
    </location>
    <ligand>
        <name>S-adenosyl-L-methionine</name>
        <dbReference type="ChEBI" id="CHEBI:59789"/>
    </ligand>
</feature>
<feature type="binding site" evidence="7 8">
    <location>
        <position position="17"/>
    </location>
    <ligand>
        <name>S-adenosyl-L-methionine</name>
        <dbReference type="ChEBI" id="CHEBI:59789"/>
    </ligand>
</feature>
<dbReference type="InterPro" id="IPR020598">
    <property type="entry name" value="rRNA_Ade_methylase_Trfase_N"/>
</dbReference>
<feature type="binding site" evidence="7 8">
    <location>
        <position position="15"/>
    </location>
    <ligand>
        <name>S-adenosyl-L-methionine</name>
        <dbReference type="ChEBI" id="CHEBI:59789"/>
    </ligand>
</feature>
<keyword evidence="4 7" id="KW-0808">Transferase</keyword>
<organism evidence="10 11">
    <name type="scientific">Solimonas marina</name>
    <dbReference type="NCBI Taxonomy" id="2714601"/>
    <lineage>
        <taxon>Bacteria</taxon>
        <taxon>Pseudomonadati</taxon>
        <taxon>Pseudomonadota</taxon>
        <taxon>Gammaproteobacteria</taxon>
        <taxon>Nevskiales</taxon>
        <taxon>Nevskiaceae</taxon>
        <taxon>Solimonas</taxon>
    </lineage>
</organism>
<feature type="binding site" evidence="7 8">
    <location>
        <position position="88"/>
    </location>
    <ligand>
        <name>S-adenosyl-L-methionine</name>
        <dbReference type="ChEBI" id="CHEBI:59789"/>
    </ligand>
</feature>
<comment type="catalytic activity">
    <reaction evidence="7">
        <text>adenosine(1518)/adenosine(1519) in 16S rRNA + 4 S-adenosyl-L-methionine = N(6)-dimethyladenosine(1518)/N(6)-dimethyladenosine(1519) in 16S rRNA + 4 S-adenosyl-L-homocysteine + 4 H(+)</text>
        <dbReference type="Rhea" id="RHEA:19609"/>
        <dbReference type="Rhea" id="RHEA-COMP:10232"/>
        <dbReference type="Rhea" id="RHEA-COMP:10233"/>
        <dbReference type="ChEBI" id="CHEBI:15378"/>
        <dbReference type="ChEBI" id="CHEBI:57856"/>
        <dbReference type="ChEBI" id="CHEBI:59789"/>
        <dbReference type="ChEBI" id="CHEBI:74411"/>
        <dbReference type="ChEBI" id="CHEBI:74493"/>
        <dbReference type="EC" id="2.1.1.182"/>
    </reaction>
</comment>
<dbReference type="GO" id="GO:0052908">
    <property type="term" value="F:16S rRNA (adenine(1518)-N(6)/adenine(1519)-N(6))-dimethyltransferase activity"/>
    <property type="evidence" value="ECO:0007669"/>
    <property type="project" value="UniProtKB-EC"/>
</dbReference>
<dbReference type="Proteomes" id="UP000653472">
    <property type="component" value="Unassembled WGS sequence"/>
</dbReference>
<gene>
    <name evidence="7 10" type="primary">rsmA</name>
    <name evidence="7" type="synonym">ksgA</name>
    <name evidence="10" type="ORF">G7Y82_03795</name>
</gene>
<evidence type="ECO:0000256" key="5">
    <source>
        <dbReference type="ARBA" id="ARBA00022691"/>
    </source>
</evidence>
<evidence type="ECO:0000256" key="1">
    <source>
        <dbReference type="ARBA" id="ARBA00022490"/>
    </source>
</evidence>
<dbReference type="SUPFAM" id="SSF53335">
    <property type="entry name" value="S-adenosyl-L-methionine-dependent methyltransferases"/>
    <property type="match status" value="1"/>
</dbReference>
<dbReference type="RefSeq" id="WP_168146698.1">
    <property type="nucleotide sequence ID" value="NZ_JAAVXB010000002.1"/>
</dbReference>
<dbReference type="PANTHER" id="PTHR11727:SF7">
    <property type="entry name" value="DIMETHYLADENOSINE TRANSFERASE-RELATED"/>
    <property type="match status" value="1"/>
</dbReference>
<dbReference type="FunFam" id="1.10.8.100:FF:000001">
    <property type="entry name" value="Ribosomal RNA small subunit methyltransferase A"/>
    <property type="match status" value="1"/>
</dbReference>
<dbReference type="EMBL" id="JAAVXB010000002">
    <property type="protein sequence ID" value="NKF21429.1"/>
    <property type="molecule type" value="Genomic_DNA"/>
</dbReference>
<feature type="binding site" evidence="7 8">
    <location>
        <position position="63"/>
    </location>
    <ligand>
        <name>S-adenosyl-L-methionine</name>
        <dbReference type="ChEBI" id="CHEBI:59789"/>
    </ligand>
</feature>
<dbReference type="InterPro" id="IPR011530">
    <property type="entry name" value="rRNA_adenine_dimethylase"/>
</dbReference>
<keyword evidence="11" id="KW-1185">Reference proteome</keyword>
<dbReference type="AlphaFoldDB" id="A0A970B7P4"/>
<dbReference type="Gene3D" id="1.10.8.100">
    <property type="entry name" value="Ribosomal RNA adenine dimethylase-like, domain 2"/>
    <property type="match status" value="1"/>
</dbReference>
<protein>
    <recommendedName>
        <fullName evidence="7">Ribosomal RNA small subunit methyltransferase A</fullName>
        <ecNumber evidence="7">2.1.1.182</ecNumber>
    </recommendedName>
    <alternativeName>
        <fullName evidence="7">16S rRNA (adenine(1518)-N(6)/adenine(1519)-N(6))-dimethyltransferase</fullName>
    </alternativeName>
    <alternativeName>
        <fullName evidence="7">16S rRNA dimethyladenosine transferase</fullName>
    </alternativeName>
    <alternativeName>
        <fullName evidence="7">16S rRNA dimethylase</fullName>
    </alternativeName>
    <alternativeName>
        <fullName evidence="7">S-adenosylmethionine-6-N', N'-adenosyl(rRNA) dimethyltransferase</fullName>
    </alternativeName>
</protein>
<dbReference type="GO" id="GO:0005829">
    <property type="term" value="C:cytosol"/>
    <property type="evidence" value="ECO:0007669"/>
    <property type="project" value="TreeGrafter"/>
</dbReference>
<keyword evidence="5 7" id="KW-0949">S-adenosyl-L-methionine</keyword>
<evidence type="ECO:0000313" key="11">
    <source>
        <dbReference type="Proteomes" id="UP000653472"/>
    </source>
</evidence>
<evidence type="ECO:0000256" key="6">
    <source>
        <dbReference type="ARBA" id="ARBA00022884"/>
    </source>
</evidence>
<evidence type="ECO:0000313" key="10">
    <source>
        <dbReference type="EMBL" id="NKF21429.1"/>
    </source>
</evidence>
<name>A0A970B7P4_9GAMM</name>
<dbReference type="InterPro" id="IPR023165">
    <property type="entry name" value="rRNA_Ade_diMease-like_C"/>
</dbReference>
<keyword evidence="2 7" id="KW-0698">rRNA processing</keyword>
<dbReference type="NCBIfam" id="TIGR00755">
    <property type="entry name" value="ksgA"/>
    <property type="match status" value="1"/>
</dbReference>
<dbReference type="InterPro" id="IPR020596">
    <property type="entry name" value="rRNA_Ade_Mease_Trfase_CS"/>
</dbReference>
<comment type="subcellular location">
    <subcellularLocation>
        <location evidence="7">Cytoplasm</location>
    </subcellularLocation>
</comment>
<dbReference type="Pfam" id="PF00398">
    <property type="entry name" value="RrnaAD"/>
    <property type="match status" value="1"/>
</dbReference>
<evidence type="ECO:0000256" key="3">
    <source>
        <dbReference type="ARBA" id="ARBA00022603"/>
    </source>
</evidence>
<dbReference type="SMART" id="SM00650">
    <property type="entry name" value="rADc"/>
    <property type="match status" value="1"/>
</dbReference>
<evidence type="ECO:0000256" key="4">
    <source>
        <dbReference type="ARBA" id="ARBA00022679"/>
    </source>
</evidence>
<dbReference type="InterPro" id="IPR001737">
    <property type="entry name" value="KsgA/Erm"/>
</dbReference>
<comment type="caution">
    <text evidence="10">The sequence shown here is derived from an EMBL/GenBank/DDBJ whole genome shotgun (WGS) entry which is preliminary data.</text>
</comment>
<dbReference type="GO" id="GO:0003723">
    <property type="term" value="F:RNA binding"/>
    <property type="evidence" value="ECO:0007669"/>
    <property type="project" value="UniProtKB-UniRule"/>
</dbReference>
<keyword evidence="6 7" id="KW-0694">RNA-binding</keyword>
<dbReference type="HAMAP" id="MF_00607">
    <property type="entry name" value="16SrRNA_methyltr_A"/>
    <property type="match status" value="1"/>
</dbReference>
<feature type="domain" description="Ribosomal RNA adenine methylase transferase N-terminal" evidence="9">
    <location>
        <begin position="22"/>
        <end position="194"/>
    </location>
</feature>
<accession>A0A970B7P4</accession>
<comment type="similarity">
    <text evidence="7">Belongs to the class I-like SAM-binding methyltransferase superfamily. rRNA adenine N(6)-methyltransferase family. RsmA subfamily.</text>
</comment>
<keyword evidence="1 7" id="KW-0963">Cytoplasm</keyword>
<dbReference type="EC" id="2.1.1.182" evidence="7"/>
<evidence type="ECO:0000256" key="7">
    <source>
        <dbReference type="HAMAP-Rule" id="MF_00607"/>
    </source>
</evidence>
<dbReference type="PROSITE" id="PS01131">
    <property type="entry name" value="RRNA_A_DIMETH"/>
    <property type="match status" value="1"/>
</dbReference>
<dbReference type="Gene3D" id="3.40.50.150">
    <property type="entry name" value="Vaccinia Virus protein VP39"/>
    <property type="match status" value="1"/>
</dbReference>
<evidence type="ECO:0000256" key="8">
    <source>
        <dbReference type="PROSITE-ProRule" id="PRU01026"/>
    </source>
</evidence>
<reference evidence="10" key="1">
    <citation type="submission" date="2020-03" db="EMBL/GenBank/DDBJ databases">
        <title>Solimonas marina sp. nov., isolated from deep seawater of the Pacific Ocean.</title>
        <authorList>
            <person name="Liu X."/>
            <person name="Lai Q."/>
            <person name="Sun F."/>
            <person name="Gai Y."/>
            <person name="Li G."/>
            <person name="Shao Z."/>
        </authorList>
    </citation>
    <scope>NUCLEOTIDE SEQUENCE</scope>
    <source>
        <strain evidence="10">C16B3</strain>
    </source>
</reference>
<proteinExistence type="inferred from homology"/>
<dbReference type="InterPro" id="IPR029063">
    <property type="entry name" value="SAM-dependent_MTases_sf"/>
</dbReference>
<evidence type="ECO:0000256" key="2">
    <source>
        <dbReference type="ARBA" id="ARBA00022552"/>
    </source>
</evidence>
<dbReference type="PROSITE" id="PS51689">
    <property type="entry name" value="SAM_RNA_A_N6_MT"/>
    <property type="match status" value="1"/>
</dbReference>
<comment type="function">
    <text evidence="7">Specifically dimethylates two adjacent adenosines (A1518 and A1519) in the loop of a conserved hairpin near the 3'-end of 16S rRNA in the 30S particle. May play a critical role in biogenesis of 30S subunits.</text>
</comment>
<sequence length="268" mass="29529">MIESAHQAKKRFGQNFLHDPQVIDRIIRAIRPQPDDTLVEIGPGLGALTVPLLEKAGRLQVVEIDRDVIPRLRTICADHPGLTITQADALSVDYRQFAPAGARVRLVGNLPYNISTPLLFHLLRQSDVVLDMHFMLQKEVVERMCAAAGESDYGRLTVALAARCEVAHLFNVGPGAFNPPPKVDSAIVRLRPRPPPFTIDDLDCYDRVVTQAFAQRRKTLSNTLKGLCDAATIGAAGIDPGLRAERLQPADFARLANRVHAQRRNAES</sequence>
<evidence type="ECO:0000259" key="9">
    <source>
        <dbReference type="SMART" id="SM00650"/>
    </source>
</evidence>
<keyword evidence="3 7" id="KW-0489">Methyltransferase</keyword>
<dbReference type="PANTHER" id="PTHR11727">
    <property type="entry name" value="DIMETHYLADENOSINE TRANSFERASE"/>
    <property type="match status" value="1"/>
</dbReference>
<feature type="binding site" evidence="7 8">
    <location>
        <position position="109"/>
    </location>
    <ligand>
        <name>S-adenosyl-L-methionine</name>
        <dbReference type="ChEBI" id="CHEBI:59789"/>
    </ligand>
</feature>